<organism evidence="6 7">
    <name type="scientific">Phytophthora lilii</name>
    <dbReference type="NCBI Taxonomy" id="2077276"/>
    <lineage>
        <taxon>Eukaryota</taxon>
        <taxon>Sar</taxon>
        <taxon>Stramenopiles</taxon>
        <taxon>Oomycota</taxon>
        <taxon>Peronosporomycetes</taxon>
        <taxon>Peronosporales</taxon>
        <taxon>Peronosporaceae</taxon>
        <taxon>Phytophthora</taxon>
    </lineage>
</organism>
<reference evidence="6" key="1">
    <citation type="submission" date="2023-04" db="EMBL/GenBank/DDBJ databases">
        <title>Phytophthora lilii NBRC 32176.</title>
        <authorList>
            <person name="Ichikawa N."/>
            <person name="Sato H."/>
            <person name="Tonouchi N."/>
        </authorList>
    </citation>
    <scope>NUCLEOTIDE SEQUENCE</scope>
    <source>
        <strain evidence="6">NBRC 32176</strain>
    </source>
</reference>
<dbReference type="EMBL" id="BSXW01000142">
    <property type="protein sequence ID" value="GMF13056.1"/>
    <property type="molecule type" value="Genomic_DNA"/>
</dbReference>
<dbReference type="GO" id="GO:0007021">
    <property type="term" value="P:tubulin complex assembly"/>
    <property type="evidence" value="ECO:0007669"/>
    <property type="project" value="TreeGrafter"/>
</dbReference>
<comment type="caution">
    <text evidence="6">The sequence shown here is derived from an EMBL/GenBank/DDBJ whole genome shotgun (WGS) entry which is preliminary data.</text>
</comment>
<dbReference type="PROSITE" id="PS50020">
    <property type="entry name" value="WW_DOMAIN_2"/>
    <property type="match status" value="3"/>
</dbReference>
<dbReference type="GO" id="GO:0005737">
    <property type="term" value="C:cytoplasm"/>
    <property type="evidence" value="ECO:0007669"/>
    <property type="project" value="TreeGrafter"/>
</dbReference>
<dbReference type="InterPro" id="IPR036770">
    <property type="entry name" value="Ankyrin_rpt-contain_sf"/>
</dbReference>
<feature type="region of interest" description="Disordered" evidence="4">
    <location>
        <begin position="76"/>
        <end position="168"/>
    </location>
</feature>
<feature type="repeat" description="ANK" evidence="3">
    <location>
        <begin position="971"/>
        <end position="1003"/>
    </location>
</feature>
<dbReference type="Gene3D" id="1.25.40.20">
    <property type="entry name" value="Ankyrin repeat-containing domain"/>
    <property type="match status" value="1"/>
</dbReference>
<feature type="region of interest" description="Disordered" evidence="4">
    <location>
        <begin position="307"/>
        <end position="374"/>
    </location>
</feature>
<feature type="compositionally biased region" description="Low complexity" evidence="4">
    <location>
        <begin position="252"/>
        <end position="265"/>
    </location>
</feature>
<evidence type="ECO:0000259" key="5">
    <source>
        <dbReference type="PROSITE" id="PS50020"/>
    </source>
</evidence>
<sequence length="1119" mass="123406">MDGGQEHDPAAVEASWKARQDETSGQTYYWNAITGETSWEAPPHPAAAAESPSVADLVAPWTQAFDDDGRVYYLNTETMETRWTPPPTAAEQQDDTTAASNPDVAIRGQRPSTAEQMDKLNRLLSGEGEDDYDDPPEGVGDHADGEEAGELSPSVSEEALPLSLKEPTTDVEECPWMMFANEDDGVPYYYNHITGECLWDPPEEFLRFHQEQQHEQEQELRPPGEVNEVTAVESESANSAQTANEDVHEVPTDAQSSAGSTASTSRAYQHDAGMEAVLTPEFEEKVRQAIASISNTPVSSSRLLLVRTPTQQQLAPRTGRSAGDTTSARSIPNSARPRSGPSRPSSGGAVSRPRTPLGASGSSRLDPSLPTPDVPVTFEEEVAASAIDGEPQLVENPNTIEQGSGTQTGVDSHSERDENALGTENEEDANTNLTSTTDVVESLIEGDIGAQFTADETEAVRTFESAADAVNELDVLNESVAEASEDTAVRVDVETPTPDVADALPEQASLEYSAQGAALTLQCMARCFIARRRVKQKREEQLNADAEDGNEEDEAASSIVMSEDAEVLPSALMQGKEEEASVLIDAESTAAEVPPHSDENASEAPSSKTDEKPLLASDQSKTCVDNASAVVPLSEASSEQSNKGLLVSAPVQEPCPHKDRPVFSTRMPSVLDVAKYFPPRRDLPSSRAQTESSTEQVAITRKKVDMGSPPRPRRTSQQEAERVQAEHEQMLEARRKEEERAQQAQVLEYQRIHAESRRSFEAEKQRILTEKRNRDNQREHELEEEKRARIQAQCERDAKLLHNDETGREADQLVWGHMKTHGRPTEHSVSRFRDALMQALDSAQFPSKMCAERARELHERIERLHRSSWAVDSQLESVELRLVSELHPLSDQQRPLQAKYAAKLRCRLERMLSTVQSWQRVLDEWETNKDSGSTSRYWVAIQARYAPSSASFTSEEARRQYVLNGWRGAAGFDSMLHVAAWNGWKEHVRLLIEEGADVNLVDSSASRKTPLHEACRAGHVPIVELLLRSGARLSAVDISGDSSLHVACRGGWTRVVRILLMAANDLGDDAELSLTLDSFFDLRNGKGLRAIEVTTLPSLKEEMESRYLHPVVRKPTIWC</sequence>
<dbReference type="GO" id="GO:0006457">
    <property type="term" value="P:protein folding"/>
    <property type="evidence" value="ECO:0007669"/>
    <property type="project" value="InterPro"/>
</dbReference>
<feature type="domain" description="WW" evidence="5">
    <location>
        <begin position="175"/>
        <end position="204"/>
    </location>
</feature>
<evidence type="ECO:0000256" key="3">
    <source>
        <dbReference type="PROSITE-ProRule" id="PRU00023"/>
    </source>
</evidence>
<feature type="region of interest" description="Disordered" evidence="4">
    <location>
        <begin position="386"/>
        <end position="432"/>
    </location>
</feature>
<dbReference type="GO" id="GO:0016272">
    <property type="term" value="C:prefoldin complex"/>
    <property type="evidence" value="ECO:0007669"/>
    <property type="project" value="InterPro"/>
</dbReference>
<evidence type="ECO:0000313" key="7">
    <source>
        <dbReference type="Proteomes" id="UP001165083"/>
    </source>
</evidence>
<dbReference type="PANTHER" id="PTHR12409">
    <property type="entry name" value="PREFOLDIN SUBUNIT 3"/>
    <property type="match status" value="1"/>
</dbReference>
<feature type="region of interest" description="Disordered" evidence="4">
    <location>
        <begin position="758"/>
        <end position="786"/>
    </location>
</feature>
<feature type="repeat" description="ANK" evidence="3">
    <location>
        <begin position="1039"/>
        <end position="1071"/>
    </location>
</feature>
<dbReference type="InterPro" id="IPR036020">
    <property type="entry name" value="WW_dom_sf"/>
</dbReference>
<feature type="repeat" description="ANK" evidence="3">
    <location>
        <begin position="1006"/>
        <end position="1038"/>
    </location>
</feature>
<evidence type="ECO:0000313" key="6">
    <source>
        <dbReference type="EMBL" id="GMF13056.1"/>
    </source>
</evidence>
<dbReference type="SUPFAM" id="SSF51045">
    <property type="entry name" value="WW domain"/>
    <property type="match status" value="3"/>
</dbReference>
<keyword evidence="2" id="KW-0143">Chaperone</keyword>
<accession>A0A9W6WQ28</accession>
<dbReference type="GO" id="GO:0015631">
    <property type="term" value="F:tubulin binding"/>
    <property type="evidence" value="ECO:0007669"/>
    <property type="project" value="TreeGrafter"/>
</dbReference>
<dbReference type="InterPro" id="IPR002110">
    <property type="entry name" value="Ankyrin_rpt"/>
</dbReference>
<feature type="compositionally biased region" description="Low complexity" evidence="4">
    <location>
        <begin position="89"/>
        <end position="99"/>
    </location>
</feature>
<gene>
    <name evidence="6" type="ORF">Plil01_000357400</name>
</gene>
<dbReference type="InterPro" id="IPR016655">
    <property type="entry name" value="PFD3"/>
</dbReference>
<feature type="compositionally biased region" description="Polar residues" evidence="4">
    <location>
        <begin position="233"/>
        <end position="244"/>
    </location>
</feature>
<dbReference type="SMART" id="SM00456">
    <property type="entry name" value="WW"/>
    <property type="match status" value="3"/>
</dbReference>
<proteinExistence type="inferred from homology"/>
<dbReference type="Pfam" id="PF12796">
    <property type="entry name" value="Ank_2"/>
    <property type="match status" value="1"/>
</dbReference>
<feature type="region of interest" description="Disordered" evidence="4">
    <location>
        <begin position="231"/>
        <end position="270"/>
    </location>
</feature>
<comment type="similarity">
    <text evidence="1">Belongs to the prefoldin subunit alpha family.</text>
</comment>
<dbReference type="PROSITE" id="PS50297">
    <property type="entry name" value="ANK_REP_REGION"/>
    <property type="match status" value="2"/>
</dbReference>
<dbReference type="Gene3D" id="2.20.70.10">
    <property type="match status" value="3"/>
</dbReference>
<feature type="compositionally biased region" description="Acidic residues" evidence="4">
    <location>
        <begin position="127"/>
        <end position="136"/>
    </location>
</feature>
<feature type="region of interest" description="Disordered" evidence="4">
    <location>
        <begin position="588"/>
        <end position="621"/>
    </location>
</feature>
<feature type="compositionally biased region" description="Polar residues" evidence="4">
    <location>
        <begin position="395"/>
        <end position="411"/>
    </location>
</feature>
<dbReference type="GO" id="GO:0007017">
    <property type="term" value="P:microtubule-based process"/>
    <property type="evidence" value="ECO:0007669"/>
    <property type="project" value="TreeGrafter"/>
</dbReference>
<name>A0A9W6WQ28_9STRA</name>
<evidence type="ECO:0000256" key="1">
    <source>
        <dbReference type="ARBA" id="ARBA00010048"/>
    </source>
</evidence>
<feature type="domain" description="WW" evidence="5">
    <location>
        <begin position="55"/>
        <end position="88"/>
    </location>
</feature>
<feature type="domain" description="WW" evidence="5">
    <location>
        <begin position="10"/>
        <end position="44"/>
    </location>
</feature>
<keyword evidence="3" id="KW-0040">ANK repeat</keyword>
<dbReference type="SMART" id="SM00248">
    <property type="entry name" value="ANK"/>
    <property type="match status" value="3"/>
</dbReference>
<dbReference type="PROSITE" id="PS50088">
    <property type="entry name" value="ANK_REPEAT"/>
    <property type="match status" value="3"/>
</dbReference>
<dbReference type="PANTHER" id="PTHR12409:SF0">
    <property type="entry name" value="PREFOLDIN SUBUNIT 3"/>
    <property type="match status" value="1"/>
</dbReference>
<feature type="region of interest" description="Disordered" evidence="4">
    <location>
        <begin position="1"/>
        <end position="23"/>
    </location>
</feature>
<dbReference type="SUPFAM" id="SSF48403">
    <property type="entry name" value="Ankyrin repeat"/>
    <property type="match status" value="1"/>
</dbReference>
<feature type="region of interest" description="Disordered" evidence="4">
    <location>
        <begin position="702"/>
        <end position="726"/>
    </location>
</feature>
<dbReference type="PROSITE" id="PS50096">
    <property type="entry name" value="IQ"/>
    <property type="match status" value="1"/>
</dbReference>
<keyword evidence="7" id="KW-1185">Reference proteome</keyword>
<dbReference type="OrthoDB" id="125638at2759"/>
<evidence type="ECO:0000256" key="2">
    <source>
        <dbReference type="ARBA" id="ARBA00023186"/>
    </source>
</evidence>
<dbReference type="AlphaFoldDB" id="A0A9W6WQ28"/>
<dbReference type="Pfam" id="PF00397">
    <property type="entry name" value="WW"/>
    <property type="match status" value="2"/>
</dbReference>
<evidence type="ECO:0000256" key="4">
    <source>
        <dbReference type="SAM" id="MobiDB-lite"/>
    </source>
</evidence>
<dbReference type="CDD" id="cd00201">
    <property type="entry name" value="WW"/>
    <property type="match status" value="3"/>
</dbReference>
<dbReference type="Proteomes" id="UP001165083">
    <property type="component" value="Unassembled WGS sequence"/>
</dbReference>
<dbReference type="PROSITE" id="PS01159">
    <property type="entry name" value="WW_DOMAIN_1"/>
    <property type="match status" value="1"/>
</dbReference>
<feature type="compositionally biased region" description="Basic and acidic residues" evidence="4">
    <location>
        <begin position="1"/>
        <end position="22"/>
    </location>
</feature>
<dbReference type="InterPro" id="IPR001202">
    <property type="entry name" value="WW_dom"/>
</dbReference>
<feature type="region of interest" description="Disordered" evidence="4">
    <location>
        <begin position="678"/>
        <end position="697"/>
    </location>
</feature>
<protein>
    <submittedName>
        <fullName evidence="6">Unnamed protein product</fullName>
    </submittedName>
</protein>
<feature type="compositionally biased region" description="Polar residues" evidence="4">
    <location>
        <begin position="686"/>
        <end position="697"/>
    </location>
</feature>
<feature type="compositionally biased region" description="Low complexity" evidence="4">
    <location>
        <begin position="332"/>
        <end position="354"/>
    </location>
</feature>